<accession>I5BYQ8</accession>
<dbReference type="PATRIC" id="fig|1189611.3.peg.2251"/>
<organism evidence="1 2">
    <name type="scientific">Nitratireductor aquibiodomus RA22</name>
    <dbReference type="NCBI Taxonomy" id="1189611"/>
    <lineage>
        <taxon>Bacteria</taxon>
        <taxon>Pseudomonadati</taxon>
        <taxon>Pseudomonadota</taxon>
        <taxon>Alphaproteobacteria</taxon>
        <taxon>Hyphomicrobiales</taxon>
        <taxon>Phyllobacteriaceae</taxon>
        <taxon>Nitratireductor</taxon>
    </lineage>
</organism>
<dbReference type="Proteomes" id="UP000004622">
    <property type="component" value="Unassembled WGS sequence"/>
</dbReference>
<dbReference type="AlphaFoldDB" id="I5BYQ8"/>
<proteinExistence type="predicted"/>
<comment type="caution">
    <text evidence="1">The sequence shown here is derived from an EMBL/GenBank/DDBJ whole genome shotgun (WGS) entry which is preliminary data.</text>
</comment>
<evidence type="ECO:0000313" key="2">
    <source>
        <dbReference type="Proteomes" id="UP000004622"/>
    </source>
</evidence>
<sequence length="74" mass="7882">MVKRKMCNLITGDECGKRKRVPAARRCTGKCGNGTFDKACDGIEPTSSIVSKLQLETRMLAIPVALSGAASAIR</sequence>
<evidence type="ECO:0000313" key="1">
    <source>
        <dbReference type="EMBL" id="EIM74710.1"/>
    </source>
</evidence>
<dbReference type="EMBL" id="AJXZ01000026">
    <property type="protein sequence ID" value="EIM74710.1"/>
    <property type="molecule type" value="Genomic_DNA"/>
</dbReference>
<protein>
    <submittedName>
        <fullName evidence="1">Uncharacterized protein</fullName>
    </submittedName>
</protein>
<gene>
    <name evidence="1" type="ORF">A33O_11093</name>
</gene>
<reference evidence="1 2" key="1">
    <citation type="journal article" date="2012" name="J. Bacteriol.">
        <title>Genome Sequence of Nitratireductor aquibiodomus Strain RA22.</title>
        <authorList>
            <person name="Singh A."/>
            <person name="Jangir P.K."/>
            <person name="Kumari C."/>
            <person name="Sharma R."/>
        </authorList>
    </citation>
    <scope>NUCLEOTIDE SEQUENCE [LARGE SCALE GENOMIC DNA]</scope>
    <source>
        <strain evidence="1 2">RA22</strain>
    </source>
</reference>
<name>I5BYQ8_9HYPH</name>